<sequence>MDSVTPHTTHDLRRMLSACPPGRNGWRTYENTALATMRHLFVPPLAEPIPQARTYSGIDRRDAIFPNRVVDTSTPWGLLRHDLSARLIPIEFKNYERDEIGKEETNQTASYLKNDMGRLAIMCCNKLPNDSAHRYRNSIFSEYKKIVLFFTTAHLIEMLDMKDRGDDPAYFVVDSVEKFLIQHE</sequence>
<protein>
    <submittedName>
        <fullName evidence="1">Uncharacterized protein</fullName>
    </submittedName>
</protein>
<comment type="caution">
    <text evidence="1">The sequence shown here is derived from an EMBL/GenBank/DDBJ whole genome shotgun (WGS) entry which is preliminary data.</text>
</comment>
<accession>A0ABP7BJ89</accession>
<dbReference type="Proteomes" id="UP001500902">
    <property type="component" value="Unassembled WGS sequence"/>
</dbReference>
<keyword evidence="2" id="KW-1185">Reference proteome</keyword>
<gene>
    <name evidence="1" type="ORF">GCM10022224_025270</name>
</gene>
<dbReference type="EMBL" id="BAAAZP010000047">
    <property type="protein sequence ID" value="GAA3660860.1"/>
    <property type="molecule type" value="Genomic_DNA"/>
</dbReference>
<name>A0ABP7BJ89_9ACTN</name>
<evidence type="ECO:0000313" key="2">
    <source>
        <dbReference type="Proteomes" id="UP001500902"/>
    </source>
</evidence>
<organism evidence="1 2">
    <name type="scientific">Nonomuraea antimicrobica</name>
    <dbReference type="NCBI Taxonomy" id="561173"/>
    <lineage>
        <taxon>Bacteria</taxon>
        <taxon>Bacillati</taxon>
        <taxon>Actinomycetota</taxon>
        <taxon>Actinomycetes</taxon>
        <taxon>Streptosporangiales</taxon>
        <taxon>Streptosporangiaceae</taxon>
        <taxon>Nonomuraea</taxon>
    </lineage>
</organism>
<proteinExistence type="predicted"/>
<evidence type="ECO:0000313" key="1">
    <source>
        <dbReference type="EMBL" id="GAA3660860.1"/>
    </source>
</evidence>
<reference evidence="2" key="1">
    <citation type="journal article" date="2019" name="Int. J. Syst. Evol. Microbiol.">
        <title>The Global Catalogue of Microorganisms (GCM) 10K type strain sequencing project: providing services to taxonomists for standard genome sequencing and annotation.</title>
        <authorList>
            <consortium name="The Broad Institute Genomics Platform"/>
            <consortium name="The Broad Institute Genome Sequencing Center for Infectious Disease"/>
            <person name="Wu L."/>
            <person name="Ma J."/>
        </authorList>
    </citation>
    <scope>NUCLEOTIDE SEQUENCE [LARGE SCALE GENOMIC DNA]</scope>
    <source>
        <strain evidence="2">JCM 16904</strain>
    </source>
</reference>